<dbReference type="KEGG" id="slt:Slit_2958"/>
<dbReference type="STRING" id="580332.Slit_2958"/>
<evidence type="ECO:0000313" key="2">
    <source>
        <dbReference type="Proteomes" id="UP000001625"/>
    </source>
</evidence>
<dbReference type="InterPro" id="IPR010985">
    <property type="entry name" value="Ribbon_hlx_hlx"/>
</dbReference>
<dbReference type="OrthoDB" id="9812023at2"/>
<dbReference type="AlphaFoldDB" id="D5CQG2"/>
<dbReference type="SUPFAM" id="SSF47598">
    <property type="entry name" value="Ribbon-helix-helix"/>
    <property type="match status" value="1"/>
</dbReference>
<dbReference type="InterPro" id="IPR013321">
    <property type="entry name" value="Arc_rbn_hlx_hlx"/>
</dbReference>
<dbReference type="RefSeq" id="WP_013031079.1">
    <property type="nucleotide sequence ID" value="NC_013959.1"/>
</dbReference>
<name>D5CQG2_SIDLE</name>
<organism evidence="1 2">
    <name type="scientific">Sideroxydans lithotrophicus (strain ES-1)</name>
    <dbReference type="NCBI Taxonomy" id="580332"/>
    <lineage>
        <taxon>Bacteria</taxon>
        <taxon>Pseudomonadati</taxon>
        <taxon>Pseudomonadota</taxon>
        <taxon>Betaproteobacteria</taxon>
        <taxon>Nitrosomonadales</taxon>
        <taxon>Gallionellaceae</taxon>
        <taxon>Sideroxydans</taxon>
    </lineage>
</organism>
<protein>
    <submittedName>
        <fullName evidence="1">Transcriptional regulator, CopG family</fullName>
    </submittedName>
</protein>
<keyword evidence="2" id="KW-1185">Reference proteome</keyword>
<reference evidence="1 2" key="1">
    <citation type="submission" date="2010-03" db="EMBL/GenBank/DDBJ databases">
        <title>Complete sequence of Sideroxydans lithotrophicus ES-1.</title>
        <authorList>
            <consortium name="US DOE Joint Genome Institute"/>
            <person name="Lucas S."/>
            <person name="Copeland A."/>
            <person name="Lapidus A."/>
            <person name="Cheng J.-F."/>
            <person name="Bruce D."/>
            <person name="Goodwin L."/>
            <person name="Pitluck S."/>
            <person name="Munk A.C."/>
            <person name="Detter J.C."/>
            <person name="Han C."/>
            <person name="Tapia R."/>
            <person name="Larimer F."/>
            <person name="Land M."/>
            <person name="Hauser L."/>
            <person name="Kyrpides N."/>
            <person name="Ivanova N."/>
            <person name="Emerson D."/>
            <person name="Woyke T."/>
        </authorList>
    </citation>
    <scope>NUCLEOTIDE SEQUENCE [LARGE SCALE GENOMIC DNA]</scope>
    <source>
        <strain evidence="1 2">ES-1</strain>
    </source>
</reference>
<gene>
    <name evidence="1" type="ordered locus">Slit_2958</name>
</gene>
<dbReference type="eggNOG" id="COG3905">
    <property type="taxonomic scope" value="Bacteria"/>
</dbReference>
<dbReference type="EMBL" id="CP001965">
    <property type="protein sequence ID" value="ADE13183.1"/>
    <property type="molecule type" value="Genomic_DNA"/>
</dbReference>
<accession>D5CQG2</accession>
<dbReference type="InterPro" id="IPR052991">
    <property type="entry name" value="Non-func_TypeII_TA_Antitoxin"/>
</dbReference>
<dbReference type="HOGENOM" id="CLU_155311_5_2_4"/>
<dbReference type="Proteomes" id="UP000001625">
    <property type="component" value="Chromosome"/>
</dbReference>
<dbReference type="PANTHER" id="PTHR40688:SF2">
    <property type="entry name" value="RIBBON-HELIX-HELIX PROTEIN COPG DOMAIN-CONTAINING PROTEIN"/>
    <property type="match status" value="1"/>
</dbReference>
<dbReference type="PANTHER" id="PTHR40688">
    <property type="match status" value="1"/>
</dbReference>
<dbReference type="Gene3D" id="1.10.1220.10">
    <property type="entry name" value="Met repressor-like"/>
    <property type="match status" value="1"/>
</dbReference>
<sequence>MNTATLEIRTDLKDQLDQLAEASHRSESDLANEALSLYLVQQRRITARIQEGLAQAQRGEFVTDEEMEAFFARYTQPQA</sequence>
<evidence type="ECO:0000313" key="1">
    <source>
        <dbReference type="EMBL" id="ADE13183.1"/>
    </source>
</evidence>
<dbReference type="GO" id="GO:0006355">
    <property type="term" value="P:regulation of DNA-templated transcription"/>
    <property type="evidence" value="ECO:0007669"/>
    <property type="project" value="InterPro"/>
</dbReference>
<proteinExistence type="predicted"/>